<name>A0A061JUS8_STUST</name>
<dbReference type="OrthoDB" id="6859560at2"/>
<organism evidence="2 3">
    <name type="scientific">Stutzerimonas stutzeri KOS6</name>
    <dbReference type="NCBI Taxonomy" id="1218352"/>
    <lineage>
        <taxon>Bacteria</taxon>
        <taxon>Pseudomonadati</taxon>
        <taxon>Pseudomonadota</taxon>
        <taxon>Gammaproteobacteria</taxon>
        <taxon>Pseudomonadales</taxon>
        <taxon>Pseudomonadaceae</taxon>
        <taxon>Stutzerimonas</taxon>
    </lineage>
</organism>
<feature type="coiled-coil region" evidence="1">
    <location>
        <begin position="36"/>
        <end position="81"/>
    </location>
</feature>
<keyword evidence="1" id="KW-0175">Coiled coil</keyword>
<dbReference type="HOGENOM" id="CLU_091379_0_0_6"/>
<dbReference type="AlphaFoldDB" id="A0A061JUS8"/>
<accession>A0A061JUS8</accession>
<sequence>MTLQSYIHQTIAWAKHRLDETDAILSQVEKSTADIKEDARKQADAARARLAASRAKLQQYYDDLRAQADTAKQEAGEIQDKLEAEWIEVESALQQFVTTTGDQVKTVRSIVVVRAHAQRQAWQNSLKDLRDQAADAVEKARGELDTAFDHLSTETEKFQERIGEVKDAGDESWRAVKQGFADAKAAHAVTVQKIKDAFSKVI</sequence>
<comment type="caution">
    <text evidence="2">The sequence shown here is derived from an EMBL/GenBank/DDBJ whole genome shotgun (WGS) entry which is preliminary data.</text>
</comment>
<proteinExistence type="predicted"/>
<dbReference type="RefSeq" id="WP_003296513.1">
    <property type="nucleotide sequence ID" value="NZ_KK020675.1"/>
</dbReference>
<protein>
    <submittedName>
        <fullName evidence="2">Uncharacterized protein</fullName>
    </submittedName>
</protein>
<evidence type="ECO:0000313" key="2">
    <source>
        <dbReference type="EMBL" id="EWC41999.1"/>
    </source>
</evidence>
<dbReference type="SUPFAM" id="SSF58113">
    <property type="entry name" value="Apolipoprotein A-I"/>
    <property type="match status" value="1"/>
</dbReference>
<dbReference type="eggNOG" id="ENOG502ZBZ6">
    <property type="taxonomic scope" value="Bacteria"/>
</dbReference>
<dbReference type="Gene3D" id="1.20.120.20">
    <property type="entry name" value="Apolipoprotein"/>
    <property type="match status" value="1"/>
</dbReference>
<gene>
    <name evidence="2" type="ORF">B597_006970</name>
</gene>
<reference evidence="2 3" key="1">
    <citation type="journal article" date="2013" name="Genome Announc.">
        <title>Draft Genome of the Nitrogen-Fixing Bacterium Pseudomonas stutzeri Strain KOS6 Isolated from Industrial Hydrocarbon Sludge.</title>
        <authorList>
            <person name="Grigoryeva T.V."/>
            <person name="Laikov A.V."/>
            <person name="Naumova R.P."/>
            <person name="Manolov A.I."/>
            <person name="Larin A.K."/>
            <person name="Karpova I.Y."/>
            <person name="Semashko T.A."/>
            <person name="Alexeev D.G."/>
            <person name="Kostryukova E.S."/>
            <person name="Muller R."/>
            <person name="Govorun V.M."/>
        </authorList>
    </citation>
    <scope>NUCLEOTIDE SEQUENCE [LARGE SCALE GENOMIC DNA]</scope>
    <source>
        <strain evidence="2 3">KOS6</strain>
    </source>
</reference>
<dbReference type="EMBL" id="AMCZ02000006">
    <property type="protein sequence ID" value="EWC41999.1"/>
    <property type="molecule type" value="Genomic_DNA"/>
</dbReference>
<evidence type="ECO:0000256" key="1">
    <source>
        <dbReference type="SAM" id="Coils"/>
    </source>
</evidence>
<feature type="coiled-coil region" evidence="1">
    <location>
        <begin position="112"/>
        <end position="139"/>
    </location>
</feature>
<evidence type="ECO:0000313" key="3">
    <source>
        <dbReference type="Proteomes" id="UP000026923"/>
    </source>
</evidence>
<dbReference type="Proteomes" id="UP000026923">
    <property type="component" value="Unassembled WGS sequence"/>
</dbReference>